<keyword evidence="2" id="KW-1185">Reference proteome</keyword>
<accession>A0A6J8EQM9</accession>
<sequence length="168" mass="19429">MAGRYQYPIQHQTRCETRRNIIHSSLQSLCPGFTCRIRRKCSRISPRKSTPTCADDIAFISNNENELQIMLNVLSRYANEHHYTIHQMKTQIIDCSKTKSNYTWNLGGNEINTAESVVHLGIIRAEKNECQINIQERIQIARKDEICTNGVRSPWNKWSGSSNIIQHL</sequence>
<dbReference type="OrthoDB" id="6625104at2759"/>
<evidence type="ECO:0000313" key="2">
    <source>
        <dbReference type="Proteomes" id="UP000507470"/>
    </source>
</evidence>
<evidence type="ECO:0000313" key="1">
    <source>
        <dbReference type="EMBL" id="CAC5422904.1"/>
    </source>
</evidence>
<dbReference type="AlphaFoldDB" id="A0A6J8EQM9"/>
<organism evidence="1 2">
    <name type="scientific">Mytilus coruscus</name>
    <name type="common">Sea mussel</name>
    <dbReference type="NCBI Taxonomy" id="42192"/>
    <lineage>
        <taxon>Eukaryota</taxon>
        <taxon>Metazoa</taxon>
        <taxon>Spiralia</taxon>
        <taxon>Lophotrochozoa</taxon>
        <taxon>Mollusca</taxon>
        <taxon>Bivalvia</taxon>
        <taxon>Autobranchia</taxon>
        <taxon>Pteriomorphia</taxon>
        <taxon>Mytilida</taxon>
        <taxon>Mytiloidea</taxon>
        <taxon>Mytilidae</taxon>
        <taxon>Mytilinae</taxon>
        <taxon>Mytilus</taxon>
    </lineage>
</organism>
<dbReference type="EMBL" id="CACVKT020009703">
    <property type="protein sequence ID" value="CAC5422904.1"/>
    <property type="molecule type" value="Genomic_DNA"/>
</dbReference>
<reference evidence="1 2" key="1">
    <citation type="submission" date="2020-06" db="EMBL/GenBank/DDBJ databases">
        <authorList>
            <person name="Li R."/>
            <person name="Bekaert M."/>
        </authorList>
    </citation>
    <scope>NUCLEOTIDE SEQUENCE [LARGE SCALE GENOMIC DNA]</scope>
    <source>
        <strain evidence="2">wild</strain>
    </source>
</reference>
<dbReference type="Proteomes" id="UP000507470">
    <property type="component" value="Unassembled WGS sequence"/>
</dbReference>
<protein>
    <recommendedName>
        <fullName evidence="3">Reverse transcriptase domain-containing protein</fullName>
    </recommendedName>
</protein>
<proteinExistence type="predicted"/>
<gene>
    <name evidence="1" type="ORF">MCOR_54924</name>
</gene>
<evidence type="ECO:0008006" key="3">
    <source>
        <dbReference type="Google" id="ProtNLM"/>
    </source>
</evidence>
<name>A0A6J8EQM9_MYTCO</name>